<dbReference type="KEGG" id="led:BBK82_05115"/>
<feature type="domain" description="Exonuclease" evidence="1">
    <location>
        <begin position="6"/>
        <end position="186"/>
    </location>
</feature>
<dbReference type="PANTHER" id="PTHR30231">
    <property type="entry name" value="DNA POLYMERASE III SUBUNIT EPSILON"/>
    <property type="match status" value="1"/>
</dbReference>
<dbReference type="InterPro" id="IPR013520">
    <property type="entry name" value="Ribonucl_H"/>
</dbReference>
<proteinExistence type="predicted"/>
<accession>A0A1B2HCV8</accession>
<evidence type="ECO:0000313" key="3">
    <source>
        <dbReference type="Proteomes" id="UP000093053"/>
    </source>
</evidence>
<dbReference type="InterPro" id="IPR012337">
    <property type="entry name" value="RNaseH-like_sf"/>
</dbReference>
<dbReference type="Pfam" id="PF00929">
    <property type="entry name" value="RNase_T"/>
    <property type="match status" value="1"/>
</dbReference>
<dbReference type="GO" id="GO:0003676">
    <property type="term" value="F:nucleic acid binding"/>
    <property type="evidence" value="ECO:0007669"/>
    <property type="project" value="InterPro"/>
</dbReference>
<gene>
    <name evidence="2" type="ORF">BBK82_05115</name>
</gene>
<keyword evidence="3" id="KW-1185">Reference proteome</keyword>
<dbReference type="GO" id="GO:0008408">
    <property type="term" value="F:3'-5' exonuclease activity"/>
    <property type="evidence" value="ECO:0007669"/>
    <property type="project" value="TreeGrafter"/>
</dbReference>
<dbReference type="STRING" id="1586287.BBK82_05115"/>
<dbReference type="GO" id="GO:0005829">
    <property type="term" value="C:cytosol"/>
    <property type="evidence" value="ECO:0007669"/>
    <property type="project" value="TreeGrafter"/>
</dbReference>
<evidence type="ECO:0000259" key="1">
    <source>
        <dbReference type="SMART" id="SM00479"/>
    </source>
</evidence>
<dbReference type="EMBL" id="CP016793">
    <property type="protein sequence ID" value="ANZ35553.1"/>
    <property type="molecule type" value="Genomic_DNA"/>
</dbReference>
<reference evidence="2 3" key="1">
    <citation type="submission" date="2016-07" db="EMBL/GenBank/DDBJ databases">
        <title>Complete genome sequence of the Lentzea guizhouensis DHS C013.</title>
        <authorList>
            <person name="Cao C."/>
        </authorList>
    </citation>
    <scope>NUCLEOTIDE SEQUENCE [LARGE SCALE GENOMIC DNA]</scope>
    <source>
        <strain evidence="2 3">DHS C013</strain>
    </source>
</reference>
<organism evidence="2 3">
    <name type="scientific">Lentzea guizhouensis</name>
    <dbReference type="NCBI Taxonomy" id="1586287"/>
    <lineage>
        <taxon>Bacteria</taxon>
        <taxon>Bacillati</taxon>
        <taxon>Actinomycetota</taxon>
        <taxon>Actinomycetes</taxon>
        <taxon>Pseudonocardiales</taxon>
        <taxon>Pseudonocardiaceae</taxon>
        <taxon>Lentzea</taxon>
    </lineage>
</organism>
<dbReference type="Gene3D" id="3.30.420.10">
    <property type="entry name" value="Ribonuclease H-like superfamily/Ribonuclease H"/>
    <property type="match status" value="1"/>
</dbReference>
<dbReference type="Proteomes" id="UP000093053">
    <property type="component" value="Chromosome"/>
</dbReference>
<dbReference type="SMART" id="SM00479">
    <property type="entry name" value="EXOIII"/>
    <property type="match status" value="1"/>
</dbReference>
<dbReference type="PANTHER" id="PTHR30231:SF41">
    <property type="entry name" value="DNA POLYMERASE III SUBUNIT EPSILON"/>
    <property type="match status" value="1"/>
</dbReference>
<dbReference type="GO" id="GO:0045004">
    <property type="term" value="P:DNA replication proofreading"/>
    <property type="evidence" value="ECO:0007669"/>
    <property type="project" value="TreeGrafter"/>
</dbReference>
<dbReference type="AlphaFoldDB" id="A0A1B2HCV8"/>
<dbReference type="SUPFAM" id="SSF53098">
    <property type="entry name" value="Ribonuclease H-like"/>
    <property type="match status" value="1"/>
</dbReference>
<name>A0A1B2HCV8_9PSEU</name>
<dbReference type="RefSeq" id="WP_065913963.1">
    <property type="nucleotide sequence ID" value="NZ_CP016793.1"/>
</dbReference>
<sequence length="189" mass="20851">MPDPRQIVVVDVETSGLDPAQHIAVEVAWVNLATGEHDVFVPPHNWRDVLVTADLRALRINGYLDRLVEAEQDRHGQAARALWDQLDGNTLAGCNPSFDAVFLRKMFDTVYDLDDHNIDGPPTWHHRLLDLSAYAAGALGIEPHELPGLSTVCERLGVEHPDAHTAFGDADATYACFLKLLDMQVVGRA</sequence>
<dbReference type="InterPro" id="IPR036397">
    <property type="entry name" value="RNaseH_sf"/>
</dbReference>
<dbReference type="CDD" id="cd06127">
    <property type="entry name" value="DEDDh"/>
    <property type="match status" value="1"/>
</dbReference>
<protein>
    <recommendedName>
        <fullName evidence="1">Exonuclease domain-containing protein</fullName>
    </recommendedName>
</protein>
<evidence type="ECO:0000313" key="2">
    <source>
        <dbReference type="EMBL" id="ANZ35553.1"/>
    </source>
</evidence>